<name>A0A432LFJ6_9BACI</name>
<accession>A0A432LFJ6</accession>
<dbReference type="Proteomes" id="UP000287910">
    <property type="component" value="Unassembled WGS sequence"/>
</dbReference>
<gene>
    <name evidence="3" type="ORF">EK386_05280</name>
</gene>
<evidence type="ECO:0000313" key="3">
    <source>
        <dbReference type="EMBL" id="RUL55141.1"/>
    </source>
</evidence>
<evidence type="ECO:0000256" key="2">
    <source>
        <dbReference type="PIRSR" id="PIRSR613078-2"/>
    </source>
</evidence>
<feature type="active site" description="Proton donor/acceptor" evidence="1">
    <location>
        <position position="104"/>
    </location>
</feature>
<dbReference type="GO" id="GO:0005737">
    <property type="term" value="C:cytoplasm"/>
    <property type="evidence" value="ECO:0007669"/>
    <property type="project" value="TreeGrafter"/>
</dbReference>
<feature type="binding site" evidence="2">
    <location>
        <position position="83"/>
    </location>
    <ligand>
        <name>substrate</name>
    </ligand>
</feature>
<reference evidence="3 4" key="1">
    <citation type="submission" date="2018-12" db="EMBL/GenBank/DDBJ databases">
        <title>Lysinibacillus antri sp. nov., isolated from a cave soil.</title>
        <authorList>
            <person name="Narsing Rao M.P."/>
            <person name="Zhang H."/>
            <person name="Dong Z.-Y."/>
            <person name="Niu X.-K."/>
            <person name="Zhang K."/>
            <person name="Fang B.-Z."/>
            <person name="Kang Y.-Q."/>
            <person name="Xiao M."/>
            <person name="Li W.-J."/>
        </authorList>
    </citation>
    <scope>NUCLEOTIDE SEQUENCE [LARGE SCALE GENOMIC DNA]</scope>
    <source>
        <strain evidence="3 4">SYSU K30002</strain>
    </source>
</reference>
<dbReference type="Gene3D" id="3.40.50.1240">
    <property type="entry name" value="Phosphoglycerate mutase-like"/>
    <property type="match status" value="1"/>
</dbReference>
<comment type="caution">
    <text evidence="3">The sequence shown here is derived from an EMBL/GenBank/DDBJ whole genome shotgun (WGS) entry which is preliminary data.</text>
</comment>
<dbReference type="SMART" id="SM00855">
    <property type="entry name" value="PGAM"/>
    <property type="match status" value="1"/>
</dbReference>
<evidence type="ECO:0000313" key="4">
    <source>
        <dbReference type="Proteomes" id="UP000287910"/>
    </source>
</evidence>
<organism evidence="3 4">
    <name type="scientific">Lysinibacillus antri</name>
    <dbReference type="NCBI Taxonomy" id="2498145"/>
    <lineage>
        <taxon>Bacteria</taxon>
        <taxon>Bacillati</taxon>
        <taxon>Bacillota</taxon>
        <taxon>Bacilli</taxon>
        <taxon>Bacillales</taxon>
        <taxon>Bacillaceae</taxon>
        <taxon>Lysinibacillus</taxon>
    </lineage>
</organism>
<feature type="active site" description="Tele-phosphohistidine intermediate" evidence="1">
    <location>
        <position position="36"/>
    </location>
</feature>
<dbReference type="CDD" id="cd07067">
    <property type="entry name" value="HP_PGM_like"/>
    <property type="match status" value="1"/>
</dbReference>
<dbReference type="Pfam" id="PF00300">
    <property type="entry name" value="His_Phos_1"/>
    <property type="match status" value="1"/>
</dbReference>
<protein>
    <submittedName>
        <fullName evidence="3">Histidine phosphatase family protein</fullName>
    </submittedName>
</protein>
<dbReference type="PANTHER" id="PTHR48100">
    <property type="entry name" value="BROAD-SPECIFICITY PHOSPHATASE YOR283W-RELATED"/>
    <property type="match status" value="1"/>
</dbReference>
<dbReference type="SUPFAM" id="SSF53254">
    <property type="entry name" value="Phosphoglycerate mutase-like"/>
    <property type="match status" value="1"/>
</dbReference>
<feature type="binding site" evidence="2">
    <location>
        <begin position="35"/>
        <end position="42"/>
    </location>
    <ligand>
        <name>substrate</name>
    </ligand>
</feature>
<proteinExistence type="predicted"/>
<dbReference type="EMBL" id="RYYR01000005">
    <property type="protein sequence ID" value="RUL55141.1"/>
    <property type="molecule type" value="Genomic_DNA"/>
</dbReference>
<sequence length="224" mass="25949">MESGFESVLNPQKHWQNFKKSWMNGMRNMEIYFVRHGETEWNKEGRLQGWLDSKLTARGIAQAERLRNELPNFQATYSSPLQRAIQTASILADQEIHLDDRLKEIHLGIWQGQLIEALLKDELYDAYCNRPAMYVPNGGETFEQVTHRMWDFLMDCSKLHQGERILVVTHGVAIRALLLKVLNLPIRKIWDFGEIDGTSVTKIVIENGRFIVESIGMTEHITLL</sequence>
<dbReference type="AlphaFoldDB" id="A0A432LFJ6"/>
<dbReference type="InterPro" id="IPR029033">
    <property type="entry name" value="His_PPase_superfam"/>
</dbReference>
<dbReference type="InterPro" id="IPR050275">
    <property type="entry name" value="PGM_Phosphatase"/>
</dbReference>
<dbReference type="GO" id="GO:0016791">
    <property type="term" value="F:phosphatase activity"/>
    <property type="evidence" value="ECO:0007669"/>
    <property type="project" value="TreeGrafter"/>
</dbReference>
<dbReference type="PANTHER" id="PTHR48100:SF1">
    <property type="entry name" value="HISTIDINE PHOSPHATASE FAMILY PROTEIN-RELATED"/>
    <property type="match status" value="1"/>
</dbReference>
<evidence type="ECO:0000256" key="1">
    <source>
        <dbReference type="PIRSR" id="PIRSR613078-1"/>
    </source>
</evidence>
<keyword evidence="4" id="KW-1185">Reference proteome</keyword>
<dbReference type="InterPro" id="IPR013078">
    <property type="entry name" value="His_Pase_superF_clade-1"/>
</dbReference>